<feature type="compositionally biased region" description="Low complexity" evidence="1">
    <location>
        <begin position="143"/>
        <end position="168"/>
    </location>
</feature>
<feature type="compositionally biased region" description="Low complexity" evidence="1">
    <location>
        <begin position="83"/>
        <end position="98"/>
    </location>
</feature>
<protein>
    <submittedName>
        <fullName evidence="2">Uncharacterized protein</fullName>
    </submittedName>
</protein>
<feature type="compositionally biased region" description="Polar residues" evidence="1">
    <location>
        <begin position="33"/>
        <end position="48"/>
    </location>
</feature>
<sequence>MAMGHHCDRDSESLHSAQGTYSSCKAQDRLSAHSVSSLDALTSGSPQDLLNAAGPGQERRKVCGGNGVSQACSQGGDGNIRVSSSTSSLASSSSLSESGKLQGPDVRTKTTTDKAKQGQSQGGTSEWKPRPFMGIMDKKARFLQQQQQQREQLQQQQQQLQQQQHQRLQNHPVLQTANGALRSWQSHSSEGLVCQTTSAMGLQTTGANCELPYAKTGSTYYEQLKAPSQGAMGSLQNGMHSKEFSRKVLPSSHLLQGIQASAGHAVARFCGHDDRVLQHLSGDGTEELIWGIWSRQRCFQSLDLPQDFTTETHILYSKTMRPGQPTRYNML</sequence>
<evidence type="ECO:0000256" key="1">
    <source>
        <dbReference type="SAM" id="MobiDB-lite"/>
    </source>
</evidence>
<name>A0AAN8KKW2_9TELE</name>
<gene>
    <name evidence="2" type="ORF">J4Q44_G00372320</name>
</gene>
<reference evidence="2 3" key="1">
    <citation type="submission" date="2021-04" db="EMBL/GenBank/DDBJ databases">
        <authorList>
            <person name="De Guttry C."/>
            <person name="Zahm M."/>
            <person name="Klopp C."/>
            <person name="Cabau C."/>
            <person name="Louis A."/>
            <person name="Berthelot C."/>
            <person name="Parey E."/>
            <person name="Roest Crollius H."/>
            <person name="Montfort J."/>
            <person name="Robinson-Rechavi M."/>
            <person name="Bucao C."/>
            <person name="Bouchez O."/>
            <person name="Gislard M."/>
            <person name="Lluch J."/>
            <person name="Milhes M."/>
            <person name="Lampietro C."/>
            <person name="Lopez Roques C."/>
            <person name="Donnadieu C."/>
            <person name="Braasch I."/>
            <person name="Desvignes T."/>
            <person name="Postlethwait J."/>
            <person name="Bobe J."/>
            <person name="Wedekind C."/>
            <person name="Guiguen Y."/>
        </authorList>
    </citation>
    <scope>NUCLEOTIDE SEQUENCE [LARGE SCALE GENOMIC DNA]</scope>
    <source>
        <strain evidence="2">Cs_M1</strain>
        <tissue evidence="2">Blood</tissue>
    </source>
</reference>
<feature type="region of interest" description="Disordered" evidence="1">
    <location>
        <begin position="1"/>
        <end position="168"/>
    </location>
</feature>
<organism evidence="2 3">
    <name type="scientific">Coregonus suidteri</name>
    <dbReference type="NCBI Taxonomy" id="861788"/>
    <lineage>
        <taxon>Eukaryota</taxon>
        <taxon>Metazoa</taxon>
        <taxon>Chordata</taxon>
        <taxon>Craniata</taxon>
        <taxon>Vertebrata</taxon>
        <taxon>Euteleostomi</taxon>
        <taxon>Actinopterygii</taxon>
        <taxon>Neopterygii</taxon>
        <taxon>Teleostei</taxon>
        <taxon>Protacanthopterygii</taxon>
        <taxon>Salmoniformes</taxon>
        <taxon>Salmonidae</taxon>
        <taxon>Coregoninae</taxon>
        <taxon>Coregonus</taxon>
    </lineage>
</organism>
<keyword evidence="3" id="KW-1185">Reference proteome</keyword>
<dbReference type="EMBL" id="JAGTTL010000038">
    <property type="protein sequence ID" value="KAK6292648.1"/>
    <property type="molecule type" value="Genomic_DNA"/>
</dbReference>
<dbReference type="AlphaFoldDB" id="A0AAN8KKW2"/>
<feature type="compositionally biased region" description="Polar residues" evidence="1">
    <location>
        <begin position="14"/>
        <end position="25"/>
    </location>
</feature>
<evidence type="ECO:0000313" key="3">
    <source>
        <dbReference type="Proteomes" id="UP001356427"/>
    </source>
</evidence>
<comment type="caution">
    <text evidence="2">The sequence shown here is derived from an EMBL/GenBank/DDBJ whole genome shotgun (WGS) entry which is preliminary data.</text>
</comment>
<accession>A0AAN8KKW2</accession>
<feature type="compositionally biased region" description="Basic and acidic residues" evidence="1">
    <location>
        <begin position="1"/>
        <end position="13"/>
    </location>
</feature>
<dbReference type="Proteomes" id="UP001356427">
    <property type="component" value="Unassembled WGS sequence"/>
</dbReference>
<evidence type="ECO:0000313" key="2">
    <source>
        <dbReference type="EMBL" id="KAK6292648.1"/>
    </source>
</evidence>
<proteinExistence type="predicted"/>
<feature type="compositionally biased region" description="Basic and acidic residues" evidence="1">
    <location>
        <begin position="106"/>
        <end position="116"/>
    </location>
</feature>